<reference evidence="3" key="2">
    <citation type="submission" date="2017-06" db="EMBL/GenBank/DDBJ databases">
        <title>WGS assembly of Brachypodium distachyon.</title>
        <authorList>
            <consortium name="The International Brachypodium Initiative"/>
            <person name="Lucas S."/>
            <person name="Harmon-Smith M."/>
            <person name="Lail K."/>
            <person name="Tice H."/>
            <person name="Grimwood J."/>
            <person name="Bruce D."/>
            <person name="Barry K."/>
            <person name="Shu S."/>
            <person name="Lindquist E."/>
            <person name="Wang M."/>
            <person name="Pitluck S."/>
            <person name="Vogel J.P."/>
            <person name="Garvin D.F."/>
            <person name="Mockler T.C."/>
            <person name="Schmutz J."/>
            <person name="Rokhsar D."/>
            <person name="Bevan M.W."/>
        </authorList>
    </citation>
    <scope>NUCLEOTIDE SEQUENCE</scope>
    <source>
        <strain evidence="3">Bd21</strain>
    </source>
</reference>
<keyword evidence="2" id="KW-0812">Transmembrane</keyword>
<name>A0A0Q3LDW4_BRADI</name>
<keyword evidence="2" id="KW-0472">Membrane</keyword>
<feature type="compositionally biased region" description="Low complexity" evidence="1">
    <location>
        <begin position="55"/>
        <end position="65"/>
    </location>
</feature>
<evidence type="ECO:0000313" key="4">
    <source>
        <dbReference type="EnsemblPlants" id="KQJ90765"/>
    </source>
</evidence>
<accession>A0A0Q3LDW4</accession>
<evidence type="ECO:0000256" key="1">
    <source>
        <dbReference type="SAM" id="MobiDB-lite"/>
    </source>
</evidence>
<sequence length="144" mass="16000">MTNFPVDNSEKELEEMKHIRLEFVASLRSQYVYGTGASAEAADTAGSTPRMTREAGAAPASTMAAAVPESRRSSWRLKFHDIGGWAARAGYGLDGYLGIEYPYLGIGWQNMGSYFFLVSNKYEYDVGVVFFVKIFILTVFGYSF</sequence>
<gene>
    <name evidence="3" type="ORF">BRADI_4g33801v3</name>
</gene>
<reference evidence="3 4" key="1">
    <citation type="journal article" date="2010" name="Nature">
        <title>Genome sequencing and analysis of the model grass Brachypodium distachyon.</title>
        <authorList>
            <consortium name="International Brachypodium Initiative"/>
        </authorList>
    </citation>
    <scope>NUCLEOTIDE SEQUENCE [LARGE SCALE GENOMIC DNA]</scope>
    <source>
        <strain evidence="3 4">Bd21</strain>
    </source>
</reference>
<keyword evidence="5" id="KW-1185">Reference proteome</keyword>
<dbReference type="Gramene" id="KQJ90765">
    <property type="protein sequence ID" value="KQJ90765"/>
    <property type="gene ID" value="BRADI_4g33801v3"/>
</dbReference>
<dbReference type="InParanoid" id="A0A0Q3LDW4"/>
<dbReference type="Proteomes" id="UP000008810">
    <property type="component" value="Chromosome 4"/>
</dbReference>
<evidence type="ECO:0000313" key="5">
    <source>
        <dbReference type="Proteomes" id="UP000008810"/>
    </source>
</evidence>
<dbReference type="EMBL" id="CM000883">
    <property type="protein sequence ID" value="KQJ90765.1"/>
    <property type="molecule type" value="Genomic_DNA"/>
</dbReference>
<protein>
    <submittedName>
        <fullName evidence="3 4">Uncharacterized protein</fullName>
    </submittedName>
</protein>
<reference evidence="4" key="3">
    <citation type="submission" date="2018-08" db="UniProtKB">
        <authorList>
            <consortium name="EnsemblPlants"/>
        </authorList>
    </citation>
    <scope>IDENTIFICATION</scope>
    <source>
        <strain evidence="4">cv. Bd21</strain>
    </source>
</reference>
<feature type="transmembrane region" description="Helical" evidence="2">
    <location>
        <begin position="124"/>
        <end position="143"/>
    </location>
</feature>
<evidence type="ECO:0000256" key="2">
    <source>
        <dbReference type="SAM" id="Phobius"/>
    </source>
</evidence>
<keyword evidence="2" id="KW-1133">Transmembrane helix</keyword>
<organism evidence="3">
    <name type="scientific">Brachypodium distachyon</name>
    <name type="common">Purple false brome</name>
    <name type="synonym">Trachynia distachya</name>
    <dbReference type="NCBI Taxonomy" id="15368"/>
    <lineage>
        <taxon>Eukaryota</taxon>
        <taxon>Viridiplantae</taxon>
        <taxon>Streptophyta</taxon>
        <taxon>Embryophyta</taxon>
        <taxon>Tracheophyta</taxon>
        <taxon>Spermatophyta</taxon>
        <taxon>Magnoliopsida</taxon>
        <taxon>Liliopsida</taxon>
        <taxon>Poales</taxon>
        <taxon>Poaceae</taxon>
        <taxon>BOP clade</taxon>
        <taxon>Pooideae</taxon>
        <taxon>Stipodae</taxon>
        <taxon>Brachypodieae</taxon>
        <taxon>Brachypodium</taxon>
    </lineage>
</organism>
<dbReference type="EnsemblPlants" id="KQJ90765">
    <property type="protein sequence ID" value="KQJ90765"/>
    <property type="gene ID" value="BRADI_4g33801v3"/>
</dbReference>
<dbReference type="AlphaFoldDB" id="A0A0Q3LDW4"/>
<feature type="region of interest" description="Disordered" evidence="1">
    <location>
        <begin position="42"/>
        <end position="65"/>
    </location>
</feature>
<evidence type="ECO:0000313" key="3">
    <source>
        <dbReference type="EMBL" id="KQJ90765.1"/>
    </source>
</evidence>
<proteinExistence type="predicted"/>